<keyword evidence="2" id="KW-1185">Reference proteome</keyword>
<accession>A0ACC1YCH2</accession>
<dbReference type="EMBL" id="CM051397">
    <property type="protein sequence ID" value="KAJ4720814.1"/>
    <property type="molecule type" value="Genomic_DNA"/>
</dbReference>
<proteinExistence type="predicted"/>
<name>A0ACC1YCH2_MELAZ</name>
<dbReference type="Proteomes" id="UP001164539">
    <property type="component" value="Chromosome 4"/>
</dbReference>
<comment type="caution">
    <text evidence="1">The sequence shown here is derived from an EMBL/GenBank/DDBJ whole genome shotgun (WGS) entry which is preliminary data.</text>
</comment>
<gene>
    <name evidence="1" type="ORF">OWV82_008580</name>
</gene>
<evidence type="ECO:0000313" key="2">
    <source>
        <dbReference type="Proteomes" id="UP001164539"/>
    </source>
</evidence>
<evidence type="ECO:0000313" key="1">
    <source>
        <dbReference type="EMBL" id="KAJ4720814.1"/>
    </source>
</evidence>
<sequence>MHNLQCSLYSPHHRHRNTLRRPNSQFQIMQISTAATFLLFLLLCLLCPSAILGFAPSPEPVSDTSSLSVRHFPPSPVFSSFDSEENERSSELGFAPSPAPVLGASSAQVKQSPAPSPAVSYVSPSPSPVIEEEEREKSGDQVVPSWEVPEEAGSDGLIRWCAARDQAYEDCQHLVSILGQSAGYTWECVKRETTEECLDSVRNAEADIINLEAGLAYAAFLNYSMKAIANEVYCGRAQGYDAVAVVNRRFCQEKEDISLMDFKGHKSCHGGYFTAAGWNYPVNHIKESTLLDSEKVNDSQIASSFFSQVCAPSEFEGVGICSGCGNENGSCQSDSVYLGHSGAFRCLVEELGDIAFVRGDTVLLYSKEGPQNQSWSSKSVRDFMYLCPQGGCREINGYPGSCSFGTVPANVIMARNSIPNKKRLLILQTLTNATRTNALLSGKTGGSNIFSPSTQELMVVKKLTRSYLGKSAMISQSLQETNYPKQVTKTNLNPVPDVTSSSPCLYNSLVITLLLVLTEVLYTFVY</sequence>
<protein>
    <submittedName>
        <fullName evidence="1">Transferrin family</fullName>
    </submittedName>
</protein>
<organism evidence="1 2">
    <name type="scientific">Melia azedarach</name>
    <name type="common">Chinaberry tree</name>
    <dbReference type="NCBI Taxonomy" id="155640"/>
    <lineage>
        <taxon>Eukaryota</taxon>
        <taxon>Viridiplantae</taxon>
        <taxon>Streptophyta</taxon>
        <taxon>Embryophyta</taxon>
        <taxon>Tracheophyta</taxon>
        <taxon>Spermatophyta</taxon>
        <taxon>Magnoliopsida</taxon>
        <taxon>eudicotyledons</taxon>
        <taxon>Gunneridae</taxon>
        <taxon>Pentapetalae</taxon>
        <taxon>rosids</taxon>
        <taxon>malvids</taxon>
        <taxon>Sapindales</taxon>
        <taxon>Meliaceae</taxon>
        <taxon>Melia</taxon>
    </lineage>
</organism>
<reference evidence="1 2" key="1">
    <citation type="journal article" date="2023" name="Science">
        <title>Complex scaffold remodeling in plant triterpene biosynthesis.</title>
        <authorList>
            <person name="De La Pena R."/>
            <person name="Hodgson H."/>
            <person name="Liu J.C."/>
            <person name="Stephenson M.J."/>
            <person name="Martin A.C."/>
            <person name="Owen C."/>
            <person name="Harkess A."/>
            <person name="Leebens-Mack J."/>
            <person name="Jimenez L.E."/>
            <person name="Osbourn A."/>
            <person name="Sattely E.S."/>
        </authorList>
    </citation>
    <scope>NUCLEOTIDE SEQUENCE [LARGE SCALE GENOMIC DNA]</scope>
    <source>
        <strain evidence="2">cv. JPN11</strain>
        <tissue evidence="1">Leaf</tissue>
    </source>
</reference>